<sequence>MWLGFEGQIDGRDVIRFQGYRKQCRVCPLKGQCLRTPNQQEGRQVSFYPKANTPEVSYLDRMKEKIDSPMGRHIYSQRLGTVEPVFGNLESNKGLKRFTLRGKEKVSAQWLMYCMVHNIEKIATQGEIRH</sequence>
<keyword evidence="3" id="KW-1185">Reference proteome</keyword>
<accession>A0ABS2WDT2</accession>
<organism evidence="2 3">
    <name type="scientific">Amphritea pacifica</name>
    <dbReference type="NCBI Taxonomy" id="2811233"/>
    <lineage>
        <taxon>Bacteria</taxon>
        <taxon>Pseudomonadati</taxon>
        <taxon>Pseudomonadota</taxon>
        <taxon>Gammaproteobacteria</taxon>
        <taxon>Oceanospirillales</taxon>
        <taxon>Oceanospirillaceae</taxon>
        <taxon>Amphritea</taxon>
    </lineage>
</organism>
<gene>
    <name evidence="2" type="ORF">JW498_21200</name>
</gene>
<comment type="caution">
    <text evidence="2">The sequence shown here is derived from an EMBL/GenBank/DDBJ whole genome shotgun (WGS) entry which is preliminary data.</text>
</comment>
<dbReference type="EMBL" id="JAFFZP010000070">
    <property type="protein sequence ID" value="MBN0989884.1"/>
    <property type="molecule type" value="Genomic_DNA"/>
</dbReference>
<dbReference type="PANTHER" id="PTHR33408:SF2">
    <property type="entry name" value="TRANSPOSASE DDE DOMAIN-CONTAINING PROTEIN"/>
    <property type="match status" value="1"/>
</dbReference>
<dbReference type="InterPro" id="IPR025668">
    <property type="entry name" value="Tnp_DDE_dom"/>
</dbReference>
<dbReference type="PANTHER" id="PTHR33408">
    <property type="entry name" value="TRANSPOSASE"/>
    <property type="match status" value="1"/>
</dbReference>
<feature type="domain" description="Transposase DDE" evidence="1">
    <location>
        <begin position="7"/>
        <end position="122"/>
    </location>
</feature>
<dbReference type="Pfam" id="PF13751">
    <property type="entry name" value="DDE_Tnp_1_6"/>
    <property type="match status" value="1"/>
</dbReference>
<reference evidence="2 3" key="1">
    <citation type="submission" date="2021-02" db="EMBL/GenBank/DDBJ databases">
        <title>A novel species of genus Amphritea isolated from a fishpond in China.</title>
        <authorList>
            <person name="Lu H."/>
        </authorList>
    </citation>
    <scope>NUCLEOTIDE SEQUENCE [LARGE SCALE GENOMIC DNA]</scope>
    <source>
        <strain evidence="2 3">RP18W</strain>
    </source>
</reference>
<evidence type="ECO:0000313" key="3">
    <source>
        <dbReference type="Proteomes" id="UP000760472"/>
    </source>
</evidence>
<name>A0ABS2WDT2_9GAMM</name>
<proteinExistence type="predicted"/>
<evidence type="ECO:0000313" key="2">
    <source>
        <dbReference type="EMBL" id="MBN0989884.1"/>
    </source>
</evidence>
<protein>
    <submittedName>
        <fullName evidence="2">Transposase</fullName>
    </submittedName>
</protein>
<evidence type="ECO:0000259" key="1">
    <source>
        <dbReference type="Pfam" id="PF13751"/>
    </source>
</evidence>
<dbReference type="Proteomes" id="UP000760472">
    <property type="component" value="Unassembled WGS sequence"/>
</dbReference>